<keyword evidence="3" id="KW-0050">Antiport</keyword>
<dbReference type="InterPro" id="IPR004481">
    <property type="entry name" value="K/Na/Ca-exchanger"/>
</dbReference>
<evidence type="ECO:0000313" key="11">
    <source>
        <dbReference type="RefSeq" id="XP_002730871.1"/>
    </source>
</evidence>
<keyword evidence="4" id="KW-0109">Calcium transport</keyword>
<keyword evidence="6 8" id="KW-1133">Transmembrane helix</keyword>
<evidence type="ECO:0000256" key="7">
    <source>
        <dbReference type="ARBA" id="ARBA00023136"/>
    </source>
</evidence>
<evidence type="ECO:0000256" key="8">
    <source>
        <dbReference type="SAM" id="Phobius"/>
    </source>
</evidence>
<evidence type="ECO:0000313" key="10">
    <source>
        <dbReference type="Proteomes" id="UP000694865"/>
    </source>
</evidence>
<dbReference type="InterPro" id="IPR004837">
    <property type="entry name" value="NaCa_Exmemb"/>
</dbReference>
<dbReference type="Gene3D" id="1.20.1420.30">
    <property type="entry name" value="NCX, central ion-binding region"/>
    <property type="match status" value="2"/>
</dbReference>
<feature type="transmembrane region" description="Helical" evidence="8">
    <location>
        <begin position="378"/>
        <end position="403"/>
    </location>
</feature>
<comment type="subcellular location">
    <subcellularLocation>
        <location evidence="1">Membrane</location>
        <topology evidence="1">Multi-pass membrane protein</topology>
    </subcellularLocation>
</comment>
<feature type="transmembrane region" description="Helical" evidence="8">
    <location>
        <begin position="109"/>
        <end position="134"/>
    </location>
</feature>
<feature type="transmembrane region" description="Helical" evidence="8">
    <location>
        <begin position="170"/>
        <end position="190"/>
    </location>
</feature>
<dbReference type="RefSeq" id="XP_002730871.1">
    <property type="nucleotide sequence ID" value="XM_002730825.2"/>
</dbReference>
<organism evidence="10 11">
    <name type="scientific">Saccoglossus kowalevskii</name>
    <name type="common">Acorn worm</name>
    <dbReference type="NCBI Taxonomy" id="10224"/>
    <lineage>
        <taxon>Eukaryota</taxon>
        <taxon>Metazoa</taxon>
        <taxon>Hemichordata</taxon>
        <taxon>Enteropneusta</taxon>
        <taxon>Harrimaniidae</taxon>
        <taxon>Saccoglossus</taxon>
    </lineage>
</organism>
<gene>
    <name evidence="11" type="primary">LOC100374510</name>
</gene>
<keyword evidence="4" id="KW-0406">Ion transport</keyword>
<dbReference type="PANTHER" id="PTHR10846">
    <property type="entry name" value="SODIUM/POTASSIUM/CALCIUM EXCHANGER"/>
    <property type="match status" value="1"/>
</dbReference>
<name>A0ABM0GIY7_SACKO</name>
<keyword evidence="4" id="KW-0813">Transport</keyword>
<feature type="transmembrane region" description="Helical" evidence="8">
    <location>
        <begin position="146"/>
        <end position="164"/>
    </location>
</feature>
<comment type="similarity">
    <text evidence="2">Belongs to the Ca(2+):cation antiporter (CaCA) (TC 2.A.19) family. SLC24A subfamily.</text>
</comment>
<sequence length="472" mass="51960">MNISIWNTSDTMHAANCTPRISLGEVPSGIFTEEQLRNGAIAVPVVVVIYMLYGMTIACDRYFVPALECICERLNLQEDVAGATFMAFGSSAPEFLTTLISMLMRSGSIGFGTVIGSAAFNLLLIPGIVGLITAGTLSWWSIVRDSTCYIMSIALLIIVVYDFYVTWWEAIILICAYGFYILIMVFNRWLGERAETAAKKCCSNRGRKKEKDGEKAPLIARNGTYNAIDGENNKSVPNGESHHAVDQSSMEKATDGVITTSGEYEVYTPFRMPEDGLLGKCFCCCGFPIHLAMYLVTPDCRKEKNKSWYIVTFVMSSLWMGGFCYIAVWMVEVIGFIAGIPDVLMGLVFLSIGSSLPDLVLSILVAREGHLDMSIANAIGSNVFDILICMGLPCLIVAFIGMVDGNDMQLIDDSSYLFILAMLLVCVFLVLACIGAAKWRINRVLGVVFLLMYVLFIVASVTQQTYGRNYCE</sequence>
<feature type="transmembrane region" description="Helical" evidence="8">
    <location>
        <begin position="415"/>
        <end position="437"/>
    </location>
</feature>
<feature type="transmembrane region" description="Helical" evidence="8">
    <location>
        <begin position="41"/>
        <end position="59"/>
    </location>
</feature>
<evidence type="ECO:0000256" key="5">
    <source>
        <dbReference type="ARBA" id="ARBA00022692"/>
    </source>
</evidence>
<evidence type="ECO:0000256" key="6">
    <source>
        <dbReference type="ARBA" id="ARBA00022989"/>
    </source>
</evidence>
<feature type="transmembrane region" description="Helical" evidence="8">
    <location>
        <begin position="343"/>
        <end position="366"/>
    </location>
</feature>
<keyword evidence="4" id="KW-0106">Calcium</keyword>
<evidence type="ECO:0000256" key="2">
    <source>
        <dbReference type="ARBA" id="ARBA00005364"/>
    </source>
</evidence>
<feature type="domain" description="Sodium/calcium exchanger membrane region" evidence="9">
    <location>
        <begin position="308"/>
        <end position="460"/>
    </location>
</feature>
<keyword evidence="10" id="KW-1185">Reference proteome</keyword>
<feature type="transmembrane region" description="Helical" evidence="8">
    <location>
        <begin position="308"/>
        <end position="331"/>
    </location>
</feature>
<keyword evidence="7 8" id="KW-0472">Membrane</keyword>
<dbReference type="Proteomes" id="UP000694865">
    <property type="component" value="Unplaced"/>
</dbReference>
<reference evidence="11" key="1">
    <citation type="submission" date="2025-08" db="UniProtKB">
        <authorList>
            <consortium name="RefSeq"/>
        </authorList>
    </citation>
    <scope>IDENTIFICATION</scope>
    <source>
        <tissue evidence="11">Testes</tissue>
    </source>
</reference>
<dbReference type="InterPro" id="IPR044880">
    <property type="entry name" value="NCX_ion-bd_dom_sf"/>
</dbReference>
<dbReference type="NCBIfam" id="TIGR00367">
    <property type="entry name" value="calcium/sodium antiporter"/>
    <property type="match status" value="1"/>
</dbReference>
<feature type="domain" description="Sodium/calcium exchanger membrane region" evidence="9">
    <location>
        <begin position="46"/>
        <end position="185"/>
    </location>
</feature>
<dbReference type="Pfam" id="PF01699">
    <property type="entry name" value="Na_Ca_ex"/>
    <property type="match status" value="2"/>
</dbReference>
<evidence type="ECO:0000256" key="4">
    <source>
        <dbReference type="ARBA" id="ARBA00022568"/>
    </source>
</evidence>
<dbReference type="GeneID" id="100374510"/>
<evidence type="ECO:0000256" key="3">
    <source>
        <dbReference type="ARBA" id="ARBA00022449"/>
    </source>
</evidence>
<feature type="transmembrane region" description="Helical" evidence="8">
    <location>
        <begin position="444"/>
        <end position="462"/>
    </location>
</feature>
<protein>
    <submittedName>
        <fullName evidence="11">Sodium/potassium/calcium exchanger 3-like</fullName>
    </submittedName>
</protein>
<proteinExistence type="inferred from homology"/>
<dbReference type="PANTHER" id="PTHR10846:SF73">
    <property type="entry name" value="SODIUM_CALCIUM EXCHANGER MEMBRANE REGION DOMAIN-CONTAINING PROTEIN"/>
    <property type="match status" value="1"/>
</dbReference>
<evidence type="ECO:0000256" key="1">
    <source>
        <dbReference type="ARBA" id="ARBA00004141"/>
    </source>
</evidence>
<accession>A0ABM0GIY7</accession>
<keyword evidence="5 8" id="KW-0812">Transmembrane</keyword>
<evidence type="ECO:0000259" key="9">
    <source>
        <dbReference type="Pfam" id="PF01699"/>
    </source>
</evidence>